<dbReference type="InterPro" id="IPR052706">
    <property type="entry name" value="Membrane-Transporter-like"/>
</dbReference>
<evidence type="ECO:0000256" key="2">
    <source>
        <dbReference type="ARBA" id="ARBA00022692"/>
    </source>
</evidence>
<feature type="transmembrane region" description="Helical" evidence="5">
    <location>
        <begin position="259"/>
        <end position="283"/>
    </location>
</feature>
<feature type="transmembrane region" description="Helical" evidence="5">
    <location>
        <begin position="138"/>
        <end position="161"/>
    </location>
</feature>
<comment type="subcellular location">
    <subcellularLocation>
        <location evidence="1">Membrane</location>
        <topology evidence="1">Multi-pass membrane protein</topology>
    </subcellularLocation>
</comment>
<evidence type="ECO:0000313" key="8">
    <source>
        <dbReference type="Proteomes" id="UP000050465"/>
    </source>
</evidence>
<dbReference type="PANTHER" id="PTHR43310:SF2">
    <property type="entry name" value="SLC26A_SULP TRANSPORTER DOMAIN-CONTAINING PROTEIN"/>
    <property type="match status" value="1"/>
</dbReference>
<comment type="caution">
    <text evidence="7">The sequence shown here is derived from an EMBL/GenBank/DDBJ whole genome shotgun (WGS) entry which is preliminary data.</text>
</comment>
<feature type="transmembrane region" description="Helical" evidence="5">
    <location>
        <begin position="181"/>
        <end position="198"/>
    </location>
</feature>
<evidence type="ECO:0000256" key="3">
    <source>
        <dbReference type="ARBA" id="ARBA00022989"/>
    </source>
</evidence>
<keyword evidence="3 5" id="KW-1133">Transmembrane helix</keyword>
<protein>
    <submittedName>
        <fullName evidence="7">Sulfate permease, SulP family</fullName>
    </submittedName>
</protein>
<evidence type="ECO:0000256" key="4">
    <source>
        <dbReference type="ARBA" id="ARBA00023136"/>
    </source>
</evidence>
<reference evidence="7 8" key="1">
    <citation type="submission" date="2015-09" db="EMBL/GenBank/DDBJ databases">
        <title>Identification and resolution of microdiversity through metagenomic sequencing of parallel consortia.</title>
        <authorList>
            <person name="Nelson W.C."/>
            <person name="Romine M.F."/>
            <person name="Lindemann S.R."/>
        </authorList>
    </citation>
    <scope>NUCLEOTIDE SEQUENCE [LARGE SCALE GENOMIC DNA]</scope>
    <source>
        <strain evidence="7">Ana</strain>
    </source>
</reference>
<dbReference type="STRING" id="1666911.HLUCCA11_21735"/>
<accession>A0A0N8KLZ9</accession>
<name>A0A0N8KLZ9_9CYAN</name>
<dbReference type="PANTHER" id="PTHR43310">
    <property type="entry name" value="SULFATE TRANSPORTER YBAR-RELATED"/>
    <property type="match status" value="1"/>
</dbReference>
<dbReference type="GO" id="GO:0016020">
    <property type="term" value="C:membrane"/>
    <property type="evidence" value="ECO:0007669"/>
    <property type="project" value="UniProtKB-SubCell"/>
</dbReference>
<gene>
    <name evidence="7" type="ORF">HLUCCA11_21735</name>
</gene>
<organism evidence="7 8">
    <name type="scientific">Phormidesmis priestleyi Ana</name>
    <dbReference type="NCBI Taxonomy" id="1666911"/>
    <lineage>
        <taxon>Bacteria</taxon>
        <taxon>Bacillati</taxon>
        <taxon>Cyanobacteriota</taxon>
        <taxon>Cyanophyceae</taxon>
        <taxon>Leptolyngbyales</taxon>
        <taxon>Leptolyngbyaceae</taxon>
        <taxon>Phormidesmis</taxon>
    </lineage>
</organism>
<evidence type="ECO:0000256" key="1">
    <source>
        <dbReference type="ARBA" id="ARBA00004141"/>
    </source>
</evidence>
<dbReference type="Pfam" id="PF00916">
    <property type="entry name" value="Sulfate_transp"/>
    <property type="match status" value="1"/>
</dbReference>
<sequence>MNMLSIFPKQGASILSVGITTGTLGVLFDLSFAALIFSNSLSDYLSAGIGFVLFSAAAARIMVALMSSFPGTVSDLAAIPTAILSWSTGMVVREMPPTATPEALLITVIVSIALTSLLTGVFLWTLGKLKLGNIVRSLPNSVIGGFVASSGLLLVKGGIEILLKQPLDKISFQSFSQSETLMQWLPGVLLALYLVAVTRRYRHSLVIASSLVGAIALFYITLSLWGISPTAANTQGLTLGIPALQTTWQLLSWPDLWQINWQAIASQWMCAGTVSVLTAVLLLMNVKGMEMVIAKDIDFNHELKVAGSANVLLGIGGGILAFHSMGSSILMHRLGGRSRWVTIISAVTFILLPLIFSSWLTYFPTSILGGLLLYLGLSCLQEWVWRARKKMSPMDYCIVQLIWVVSGVVGFLQALALGWAIAIGLLLHQLWHQFWTSN</sequence>
<evidence type="ECO:0000313" key="7">
    <source>
        <dbReference type="EMBL" id="KPQ32346.1"/>
    </source>
</evidence>
<feature type="transmembrane region" description="Helical" evidence="5">
    <location>
        <begin position="104"/>
        <end position="126"/>
    </location>
</feature>
<proteinExistence type="predicted"/>
<keyword evidence="4 5" id="KW-0472">Membrane</keyword>
<feature type="transmembrane region" description="Helical" evidence="5">
    <location>
        <begin position="12"/>
        <end position="38"/>
    </location>
</feature>
<dbReference type="EMBL" id="LJZR01000060">
    <property type="protein sequence ID" value="KPQ32346.1"/>
    <property type="molecule type" value="Genomic_DNA"/>
</dbReference>
<feature type="domain" description="SLC26A/SulP transporter" evidence="6">
    <location>
        <begin position="17"/>
        <end position="399"/>
    </location>
</feature>
<feature type="transmembrane region" description="Helical" evidence="5">
    <location>
        <begin position="397"/>
        <end position="427"/>
    </location>
</feature>
<feature type="transmembrane region" description="Helical" evidence="5">
    <location>
        <begin position="44"/>
        <end position="66"/>
    </location>
</feature>
<dbReference type="InterPro" id="IPR011547">
    <property type="entry name" value="SLC26A/SulP_dom"/>
</dbReference>
<evidence type="ECO:0000256" key="5">
    <source>
        <dbReference type="SAM" id="Phobius"/>
    </source>
</evidence>
<keyword evidence="2 5" id="KW-0812">Transmembrane</keyword>
<evidence type="ECO:0000259" key="6">
    <source>
        <dbReference type="Pfam" id="PF00916"/>
    </source>
</evidence>
<feature type="transmembrane region" description="Helical" evidence="5">
    <location>
        <begin position="366"/>
        <end position="385"/>
    </location>
</feature>
<feature type="transmembrane region" description="Helical" evidence="5">
    <location>
        <begin position="205"/>
        <end position="227"/>
    </location>
</feature>
<dbReference type="AlphaFoldDB" id="A0A0N8KLZ9"/>
<dbReference type="Proteomes" id="UP000050465">
    <property type="component" value="Unassembled WGS sequence"/>
</dbReference>